<dbReference type="RefSeq" id="WP_147705600.1">
    <property type="nucleotide sequence ID" value="NZ_VDUY01000007.1"/>
</dbReference>
<organism evidence="1 2">
    <name type="scientific">Zeimonas arvi</name>
    <dbReference type="NCBI Taxonomy" id="2498847"/>
    <lineage>
        <taxon>Bacteria</taxon>
        <taxon>Pseudomonadati</taxon>
        <taxon>Pseudomonadota</taxon>
        <taxon>Betaproteobacteria</taxon>
        <taxon>Burkholderiales</taxon>
        <taxon>Burkholderiaceae</taxon>
        <taxon>Zeimonas</taxon>
    </lineage>
</organism>
<name>A0A5C8NRU9_9BURK</name>
<comment type="caution">
    <text evidence="1">The sequence shown here is derived from an EMBL/GenBank/DDBJ whole genome shotgun (WGS) entry which is preliminary data.</text>
</comment>
<dbReference type="EMBL" id="VDUY01000007">
    <property type="protein sequence ID" value="TXL63906.1"/>
    <property type="molecule type" value="Genomic_DNA"/>
</dbReference>
<sequence>MSAHLRLVSTSKHPIDDGCLDELRKRGIAMTVSNYVVAEGLDWPLEGEHAAYVDQLVELGALVEDQPQARRRRR</sequence>
<keyword evidence="2" id="KW-1185">Reference proteome</keyword>
<accession>A0A5C8NRU9</accession>
<gene>
    <name evidence="1" type="ORF">FHP08_16575</name>
</gene>
<proteinExistence type="predicted"/>
<dbReference type="Proteomes" id="UP000321548">
    <property type="component" value="Unassembled WGS sequence"/>
</dbReference>
<protein>
    <submittedName>
        <fullName evidence="1">Uncharacterized protein</fullName>
    </submittedName>
</protein>
<reference evidence="1 2" key="1">
    <citation type="submission" date="2019-06" db="EMBL/GenBank/DDBJ databases">
        <title>Quisquiliibacterium sp. nov., isolated from a maize field.</title>
        <authorList>
            <person name="Lin S.-Y."/>
            <person name="Tsai C.-F."/>
            <person name="Young C.-C."/>
        </authorList>
    </citation>
    <scope>NUCLEOTIDE SEQUENCE [LARGE SCALE GENOMIC DNA]</scope>
    <source>
        <strain evidence="1 2">CC-CFT501</strain>
    </source>
</reference>
<dbReference type="AlphaFoldDB" id="A0A5C8NRU9"/>
<evidence type="ECO:0000313" key="2">
    <source>
        <dbReference type="Proteomes" id="UP000321548"/>
    </source>
</evidence>
<evidence type="ECO:0000313" key="1">
    <source>
        <dbReference type="EMBL" id="TXL63906.1"/>
    </source>
</evidence>